<keyword evidence="7" id="KW-0697">Rotamase</keyword>
<comment type="catalytic activity">
    <reaction evidence="1">
        <text>[protein]-peptidylproline (omega=180) = [protein]-peptidylproline (omega=0)</text>
        <dbReference type="Rhea" id="RHEA:16237"/>
        <dbReference type="Rhea" id="RHEA-COMP:10747"/>
        <dbReference type="Rhea" id="RHEA-COMP:10748"/>
        <dbReference type="ChEBI" id="CHEBI:83833"/>
        <dbReference type="ChEBI" id="CHEBI:83834"/>
        <dbReference type="EC" id="5.2.1.8"/>
    </reaction>
</comment>
<evidence type="ECO:0000256" key="4">
    <source>
        <dbReference type="ARBA" id="ARBA00022490"/>
    </source>
</evidence>
<dbReference type="GO" id="GO:0005737">
    <property type="term" value="C:cytoplasm"/>
    <property type="evidence" value="ECO:0007669"/>
    <property type="project" value="UniProtKB-SubCell"/>
</dbReference>
<evidence type="ECO:0000256" key="14">
    <source>
        <dbReference type="PROSITE-ProRule" id="PRU00339"/>
    </source>
</evidence>
<evidence type="ECO:0000256" key="13">
    <source>
        <dbReference type="ARBA" id="ARBA00082405"/>
    </source>
</evidence>
<organism evidence="16">
    <name type="scientific">Oppiella nova</name>
    <dbReference type="NCBI Taxonomy" id="334625"/>
    <lineage>
        <taxon>Eukaryota</taxon>
        <taxon>Metazoa</taxon>
        <taxon>Ecdysozoa</taxon>
        <taxon>Arthropoda</taxon>
        <taxon>Chelicerata</taxon>
        <taxon>Arachnida</taxon>
        <taxon>Acari</taxon>
        <taxon>Acariformes</taxon>
        <taxon>Sarcoptiformes</taxon>
        <taxon>Oribatida</taxon>
        <taxon>Brachypylina</taxon>
        <taxon>Oppioidea</taxon>
        <taxon>Oppiidae</taxon>
        <taxon>Oppiella</taxon>
    </lineage>
</organism>
<dbReference type="EMBL" id="CAJPVJ010002896">
    <property type="protein sequence ID" value="CAG2166939.1"/>
    <property type="molecule type" value="Genomic_DNA"/>
</dbReference>
<keyword evidence="4" id="KW-0963">Cytoplasm</keyword>
<proteinExistence type="predicted"/>
<evidence type="ECO:0000256" key="11">
    <source>
        <dbReference type="ARBA" id="ARBA00076602"/>
    </source>
</evidence>
<dbReference type="FunFam" id="2.40.100.10:FF:000009">
    <property type="entry name" value="Peptidyl-prolyl cis-trans isomerase D"/>
    <property type="match status" value="1"/>
</dbReference>
<feature type="repeat" description="TPR" evidence="14">
    <location>
        <begin position="264"/>
        <end position="297"/>
    </location>
</feature>
<dbReference type="SUPFAM" id="SSF48452">
    <property type="entry name" value="TPR-like"/>
    <property type="match status" value="1"/>
</dbReference>
<evidence type="ECO:0000256" key="8">
    <source>
        <dbReference type="ARBA" id="ARBA00023235"/>
    </source>
</evidence>
<evidence type="ECO:0000256" key="1">
    <source>
        <dbReference type="ARBA" id="ARBA00000971"/>
    </source>
</evidence>
<dbReference type="Gene3D" id="1.25.40.10">
    <property type="entry name" value="Tetratricopeptide repeat domain"/>
    <property type="match status" value="1"/>
</dbReference>
<accession>A0A7R9LTU3</accession>
<dbReference type="Gene3D" id="2.40.100.10">
    <property type="entry name" value="Cyclophilin-like"/>
    <property type="match status" value="1"/>
</dbReference>
<dbReference type="Pfam" id="PF00160">
    <property type="entry name" value="Pro_isomerase"/>
    <property type="match status" value="1"/>
</dbReference>
<evidence type="ECO:0000256" key="12">
    <source>
        <dbReference type="ARBA" id="ARBA00077823"/>
    </source>
</evidence>
<dbReference type="InterPro" id="IPR019734">
    <property type="entry name" value="TPR_rpt"/>
</dbReference>
<dbReference type="Proteomes" id="UP000728032">
    <property type="component" value="Unassembled WGS sequence"/>
</dbReference>
<evidence type="ECO:0000259" key="15">
    <source>
        <dbReference type="PROSITE" id="PS50072"/>
    </source>
</evidence>
<evidence type="ECO:0000256" key="9">
    <source>
        <dbReference type="ARBA" id="ARBA00064827"/>
    </source>
</evidence>
<dbReference type="EMBL" id="OC917721">
    <property type="protein sequence ID" value="CAD7647835.1"/>
    <property type="molecule type" value="Genomic_DNA"/>
</dbReference>
<dbReference type="SUPFAM" id="SSF50891">
    <property type="entry name" value="Cyclophilin-like"/>
    <property type="match status" value="1"/>
</dbReference>
<keyword evidence="6 14" id="KW-0802">TPR repeat</keyword>
<dbReference type="InterPro" id="IPR002130">
    <property type="entry name" value="Cyclophilin-type_PPIase_dom"/>
</dbReference>
<protein>
    <recommendedName>
        <fullName evidence="10">Peptidyl-prolyl cis-trans isomerase D</fullName>
        <ecNumber evidence="3">5.2.1.8</ecNumber>
    </recommendedName>
    <alternativeName>
        <fullName evidence="12">40 kDa peptidyl-prolyl cis-trans isomerase</fullName>
    </alternativeName>
    <alternativeName>
        <fullName evidence="13">Cyclophilin-40</fullName>
    </alternativeName>
    <alternativeName>
        <fullName evidence="11">Rotamase D</fullName>
    </alternativeName>
</protein>
<comment type="subunit">
    <text evidence="9">Identified in ESR1 or NR3C1/GCR steroid receptor-chaperone complexes. Found in HSP90 chaperone complexes with kinase clients LCK or EIF2AK1. Two monomers associate with one HSP90 homodimer. Interacts with HSP90AA1. Interacts with HSP90AB1; PPID and FKBP4 compete for binding to HSP90AB1 and the interaction is mutually exclusive with the PPID:HSPA8 interaction. Interacts with HSPA8; PPID and STIP1 but not FKBP4 compete for binding to HSPA8 and the interaction is mutually exclusive with the PPID:HSP90AB1 interaction. Interacts with S100A1 and S100A2; the interactions dissociate the PPID:HSP90AA1 interaction. Interacts with S100A6. Interacts with MYB, ILF2, XRCC6, RACK1 and RPS3. Interacts with cytoplasmic dynein 1 intermediate chain (DYNC1I1 or DYNC1I2).</text>
</comment>
<evidence type="ECO:0000256" key="5">
    <source>
        <dbReference type="ARBA" id="ARBA00022737"/>
    </source>
</evidence>
<reference evidence="16" key="1">
    <citation type="submission" date="2020-11" db="EMBL/GenBank/DDBJ databases">
        <authorList>
            <person name="Tran Van P."/>
        </authorList>
    </citation>
    <scope>NUCLEOTIDE SEQUENCE</scope>
</reference>
<dbReference type="SMART" id="SM00028">
    <property type="entry name" value="TPR"/>
    <property type="match status" value="3"/>
</dbReference>
<dbReference type="GO" id="GO:0006457">
    <property type="term" value="P:protein folding"/>
    <property type="evidence" value="ECO:0007669"/>
    <property type="project" value="TreeGrafter"/>
</dbReference>
<dbReference type="EC" id="5.2.1.8" evidence="3"/>
<comment type="subcellular location">
    <subcellularLocation>
        <location evidence="2">Cytoplasm</location>
    </subcellularLocation>
</comment>
<dbReference type="GO" id="GO:0016018">
    <property type="term" value="F:cyclosporin A binding"/>
    <property type="evidence" value="ECO:0007669"/>
    <property type="project" value="TreeGrafter"/>
</dbReference>
<dbReference type="CDD" id="cd01926">
    <property type="entry name" value="cyclophilin_ABH_like"/>
    <property type="match status" value="1"/>
</dbReference>
<gene>
    <name evidence="16" type="ORF">ONB1V03_LOCUS6454</name>
</gene>
<dbReference type="FunFam" id="1.25.40.10:FF:000029">
    <property type="entry name" value="peptidyl-prolyl cis-trans isomerase D"/>
    <property type="match status" value="1"/>
</dbReference>
<keyword evidence="5" id="KW-0677">Repeat</keyword>
<evidence type="ECO:0000313" key="16">
    <source>
        <dbReference type="EMBL" id="CAD7647835.1"/>
    </source>
</evidence>
<dbReference type="PROSITE" id="PS50005">
    <property type="entry name" value="TPR"/>
    <property type="match status" value="2"/>
</dbReference>
<dbReference type="InterPro" id="IPR029000">
    <property type="entry name" value="Cyclophilin-like_dom_sf"/>
</dbReference>
<dbReference type="AlphaFoldDB" id="A0A7R9LTU3"/>
<dbReference type="PRINTS" id="PR00153">
    <property type="entry name" value="CSAPPISMRASE"/>
</dbReference>
<evidence type="ECO:0000256" key="10">
    <source>
        <dbReference type="ARBA" id="ARBA00074451"/>
    </source>
</evidence>
<evidence type="ECO:0000313" key="17">
    <source>
        <dbReference type="Proteomes" id="UP000728032"/>
    </source>
</evidence>
<name>A0A7R9LTU3_9ACAR</name>
<dbReference type="PANTHER" id="PTHR11071:SF561">
    <property type="entry name" value="PEPTIDYL-PROLYL CIS-TRANS ISOMERASE D-RELATED"/>
    <property type="match status" value="1"/>
</dbReference>
<keyword evidence="17" id="KW-1185">Reference proteome</keyword>
<dbReference type="Pfam" id="PF13432">
    <property type="entry name" value="TPR_16"/>
    <property type="match status" value="1"/>
</dbReference>
<evidence type="ECO:0000256" key="2">
    <source>
        <dbReference type="ARBA" id="ARBA00004496"/>
    </source>
</evidence>
<feature type="domain" description="PPIase cyclophilin-type" evidence="15">
    <location>
        <begin position="9"/>
        <end position="173"/>
    </location>
</feature>
<dbReference type="PROSITE" id="PS50072">
    <property type="entry name" value="CSA_PPIASE_2"/>
    <property type="match status" value="1"/>
</dbReference>
<dbReference type="GO" id="GO:0003755">
    <property type="term" value="F:peptidyl-prolyl cis-trans isomerase activity"/>
    <property type="evidence" value="ECO:0007669"/>
    <property type="project" value="UniProtKB-KW"/>
</dbReference>
<evidence type="ECO:0000256" key="3">
    <source>
        <dbReference type="ARBA" id="ARBA00013194"/>
    </source>
</evidence>
<evidence type="ECO:0000256" key="6">
    <source>
        <dbReference type="ARBA" id="ARBA00022803"/>
    </source>
</evidence>
<sequence length="361" mass="40296">MADKCIHVYLDIKVADESVGRIVIQLFNNVVPKTCENFRALCTGELGVGSQGKPLHYKGSIFHRIIRDFMIQCGDFTNFNGTGGQSIYGEKFDDENFDLKHDKPGLLSMANAGPNTNGSQFFITTVATPHLDGKHVVFGQVVRGMGVIKHLEGLPTGANDEPIEKCVVYDCGQFKDGEEWNLTENDGSEDVFPSFPEDTDLDFTSIDHILQIGEHIKGSGNSYFKNEDFVNANRKYKKALRYLNKLHDNDLNDDVTKRVVSQELPCLLNSAACLLRLKKYDSALEVLNEALDIGPDNAKALYRRGQAFHGRREYDKSLADLQRAQSLAPNDKSITSELAAVKGEIEAYKARERKAYAKMFS</sequence>
<keyword evidence="8" id="KW-0413">Isomerase</keyword>
<feature type="repeat" description="TPR" evidence="14">
    <location>
        <begin position="298"/>
        <end position="331"/>
    </location>
</feature>
<dbReference type="PANTHER" id="PTHR11071">
    <property type="entry name" value="PEPTIDYL-PROLYL CIS-TRANS ISOMERASE"/>
    <property type="match status" value="1"/>
</dbReference>
<dbReference type="OrthoDB" id="407558at2759"/>
<evidence type="ECO:0000256" key="7">
    <source>
        <dbReference type="ARBA" id="ARBA00023110"/>
    </source>
</evidence>
<dbReference type="InterPro" id="IPR011990">
    <property type="entry name" value="TPR-like_helical_dom_sf"/>
</dbReference>